<sequence>MAKGDFMSPKAIGNRIKAKGLQKLRWYCQMCQKQCRDENGFKCHCMSESHQRQMQIFGEAPDHIVESFSEQFEESFMEHLKHTHRARVAATVVYNEFIHDREHVHMNSTKWLTLSDFVKYLGKTGQVKVEDTPKGWFITYVDREPETIMREASKEKRKKAELAEEDRHDRDLLAQVERAAKQQKTAPDGGEAAEAATAKELRRDEATGEKIAFAMGGSNGTKRPAEKAPAEKASTSRPAIFAAEEESRAPETSGRGREGGAAKGGEKGREDTLSAMMQEQERAKERLNRKDYWLTTGIVVKVMSRALKEKGYYKMKGVVKAVIAKYIGEIEMVDSGDVLKVDQAELETVLPQIGGLVRVVNGAYRGEMARLEAINTEKFKARVQLKGGKYDGRTLPAIDYEDICKIASV</sequence>
<comment type="similarity">
    <text evidence="1">Belongs to the KIN17 family.</text>
</comment>
<dbReference type="CDD" id="cd13155">
    <property type="entry name" value="KOW_KIN17"/>
    <property type="match status" value="1"/>
</dbReference>
<dbReference type="Proteomes" id="UP000054558">
    <property type="component" value="Unassembled WGS sequence"/>
</dbReference>
<dbReference type="SMART" id="SM01253">
    <property type="entry name" value="Kin17_mid"/>
    <property type="match status" value="1"/>
</dbReference>
<dbReference type="InterPro" id="IPR041995">
    <property type="entry name" value="KOW_KIN17"/>
</dbReference>
<name>A0A1Y1ILP0_KLENI</name>
<dbReference type="Gene3D" id="2.30.30.140">
    <property type="match status" value="1"/>
</dbReference>
<evidence type="ECO:0000313" key="8">
    <source>
        <dbReference type="Proteomes" id="UP000054558"/>
    </source>
</evidence>
<gene>
    <name evidence="7" type="ORF">KFL_008590020</name>
</gene>
<dbReference type="Gene3D" id="1.10.10.2030">
    <property type="entry name" value="DNA/RNA-binding protein Kin17, conserved domain"/>
    <property type="match status" value="1"/>
</dbReference>
<keyword evidence="8" id="KW-1185">Reference proteome</keyword>
<feature type="region of interest" description="Disordered" evidence="5">
    <location>
        <begin position="151"/>
        <end position="271"/>
    </location>
</feature>
<dbReference type="GO" id="GO:0006974">
    <property type="term" value="P:DNA damage response"/>
    <property type="evidence" value="ECO:0000318"/>
    <property type="project" value="GO_Central"/>
</dbReference>
<evidence type="ECO:0000256" key="4">
    <source>
        <dbReference type="ARBA" id="ARBA00022833"/>
    </source>
</evidence>
<evidence type="ECO:0000256" key="2">
    <source>
        <dbReference type="ARBA" id="ARBA00022723"/>
    </source>
</evidence>
<dbReference type="OrthoDB" id="10266249at2759"/>
<dbReference type="GO" id="GO:0003690">
    <property type="term" value="F:double-stranded DNA binding"/>
    <property type="evidence" value="ECO:0000318"/>
    <property type="project" value="GO_Central"/>
</dbReference>
<dbReference type="PANTHER" id="PTHR12805">
    <property type="entry name" value="KIN17 KIN, ANTIGENIC DETERMINANT OF RECA PROTEIN HOMOLOG"/>
    <property type="match status" value="1"/>
</dbReference>
<dbReference type="FunFam" id="1.10.10.2030:FF:000001">
    <property type="entry name" value="DNA/RNA-binding protein KIN17, putative"/>
    <property type="match status" value="1"/>
</dbReference>
<dbReference type="PANTHER" id="PTHR12805:SF0">
    <property type="entry name" value="DNA_RNA-BINDING PROTEIN KIN17"/>
    <property type="match status" value="1"/>
</dbReference>
<feature type="compositionally biased region" description="Basic and acidic residues" evidence="5">
    <location>
        <begin position="151"/>
        <end position="172"/>
    </location>
</feature>
<dbReference type="InterPro" id="IPR019447">
    <property type="entry name" value="DNA/RNA-bd_Kin17_WH-like_dom"/>
</dbReference>
<keyword evidence="3" id="KW-0863">Zinc-finger</keyword>
<dbReference type="Gene3D" id="2.30.30.30">
    <property type="match status" value="1"/>
</dbReference>
<dbReference type="FunFam" id="2.30.30.30:FF:000021">
    <property type="entry name" value="DNA/RNA-binding protein KIN17, putative"/>
    <property type="match status" value="1"/>
</dbReference>
<evidence type="ECO:0000259" key="6">
    <source>
        <dbReference type="SMART" id="SM01253"/>
    </source>
</evidence>
<reference evidence="7 8" key="1">
    <citation type="journal article" date="2014" name="Nat. Commun.">
        <title>Klebsormidium flaccidum genome reveals primary factors for plant terrestrial adaptation.</title>
        <authorList>
            <person name="Hori K."/>
            <person name="Maruyama F."/>
            <person name="Fujisawa T."/>
            <person name="Togashi T."/>
            <person name="Yamamoto N."/>
            <person name="Seo M."/>
            <person name="Sato S."/>
            <person name="Yamada T."/>
            <person name="Mori H."/>
            <person name="Tajima N."/>
            <person name="Moriyama T."/>
            <person name="Ikeuchi M."/>
            <person name="Watanabe M."/>
            <person name="Wada H."/>
            <person name="Kobayashi K."/>
            <person name="Saito M."/>
            <person name="Masuda T."/>
            <person name="Sasaki-Sekimoto Y."/>
            <person name="Mashiguchi K."/>
            <person name="Awai K."/>
            <person name="Shimojima M."/>
            <person name="Masuda S."/>
            <person name="Iwai M."/>
            <person name="Nobusawa T."/>
            <person name="Narise T."/>
            <person name="Kondo S."/>
            <person name="Saito H."/>
            <person name="Sato R."/>
            <person name="Murakawa M."/>
            <person name="Ihara Y."/>
            <person name="Oshima-Yamada Y."/>
            <person name="Ohtaka K."/>
            <person name="Satoh M."/>
            <person name="Sonobe K."/>
            <person name="Ishii M."/>
            <person name="Ohtani R."/>
            <person name="Kanamori-Sato M."/>
            <person name="Honoki R."/>
            <person name="Miyazaki D."/>
            <person name="Mochizuki H."/>
            <person name="Umetsu J."/>
            <person name="Higashi K."/>
            <person name="Shibata D."/>
            <person name="Kamiya Y."/>
            <person name="Sato N."/>
            <person name="Nakamura Y."/>
            <person name="Tabata S."/>
            <person name="Ida S."/>
            <person name="Kurokawa K."/>
            <person name="Ohta H."/>
        </authorList>
    </citation>
    <scope>NUCLEOTIDE SEQUENCE [LARGE SCALE GENOMIC DNA]</scope>
    <source>
        <strain evidence="7 8">NIES-2285</strain>
    </source>
</reference>
<dbReference type="GO" id="GO:0006260">
    <property type="term" value="P:DNA replication"/>
    <property type="evidence" value="ECO:0000318"/>
    <property type="project" value="GO_Central"/>
</dbReference>
<evidence type="ECO:0000256" key="5">
    <source>
        <dbReference type="SAM" id="MobiDB-lite"/>
    </source>
</evidence>
<feature type="compositionally biased region" description="Low complexity" evidence="5">
    <location>
        <begin position="185"/>
        <end position="196"/>
    </location>
</feature>
<dbReference type="STRING" id="105231.A0A1Y1ILP0"/>
<protein>
    <recommendedName>
        <fullName evidence="6">DNA/RNA-binding protein Kin17 WH-like domain-containing protein</fullName>
    </recommendedName>
</protein>
<feature type="compositionally biased region" description="Basic and acidic residues" evidence="5">
    <location>
        <begin position="197"/>
        <end position="208"/>
    </location>
</feature>
<dbReference type="EMBL" id="DF237808">
    <property type="protein sequence ID" value="GAQ91805.1"/>
    <property type="molecule type" value="Genomic_DNA"/>
</dbReference>
<organism evidence="7 8">
    <name type="scientific">Klebsormidium nitens</name>
    <name type="common">Green alga</name>
    <name type="synonym">Ulothrix nitens</name>
    <dbReference type="NCBI Taxonomy" id="105231"/>
    <lineage>
        <taxon>Eukaryota</taxon>
        <taxon>Viridiplantae</taxon>
        <taxon>Streptophyta</taxon>
        <taxon>Klebsormidiophyceae</taxon>
        <taxon>Klebsormidiales</taxon>
        <taxon>Klebsormidiaceae</taxon>
        <taxon>Klebsormidium</taxon>
    </lineage>
</organism>
<proteinExistence type="inferred from homology"/>
<dbReference type="GO" id="GO:0005634">
    <property type="term" value="C:nucleus"/>
    <property type="evidence" value="ECO:0000318"/>
    <property type="project" value="GO_Central"/>
</dbReference>
<keyword evidence="2" id="KW-0479">Metal-binding</keyword>
<dbReference type="Pfam" id="PF18131">
    <property type="entry name" value="KN17_SH3"/>
    <property type="match status" value="1"/>
</dbReference>
<evidence type="ECO:0000313" key="7">
    <source>
        <dbReference type="EMBL" id="GAQ91805.1"/>
    </source>
</evidence>
<dbReference type="Pfam" id="PF25095">
    <property type="entry name" value="C2H2-zf_KIN17"/>
    <property type="match status" value="1"/>
</dbReference>
<dbReference type="InterPro" id="IPR041330">
    <property type="entry name" value="KN17_SH3"/>
</dbReference>
<dbReference type="Pfam" id="PF10357">
    <property type="entry name" value="WH_KIN17"/>
    <property type="match status" value="1"/>
</dbReference>
<dbReference type="AlphaFoldDB" id="A0A1Y1ILP0"/>
<dbReference type="InterPro" id="IPR038254">
    <property type="entry name" value="KIN17_WH-like_sf"/>
</dbReference>
<dbReference type="InterPro" id="IPR014722">
    <property type="entry name" value="Rib_uL2_dom2"/>
</dbReference>
<feature type="compositionally biased region" description="Basic and acidic residues" evidence="5">
    <location>
        <begin position="245"/>
        <end position="271"/>
    </location>
</feature>
<dbReference type="Pfam" id="PF25092">
    <property type="entry name" value="SH3_KIN17_C"/>
    <property type="match status" value="1"/>
</dbReference>
<dbReference type="InterPro" id="IPR036236">
    <property type="entry name" value="Znf_C2H2_sf"/>
</dbReference>
<dbReference type="SUPFAM" id="SSF57667">
    <property type="entry name" value="beta-beta-alpha zinc fingers"/>
    <property type="match status" value="1"/>
</dbReference>
<accession>A0A1Y1ILP0</accession>
<dbReference type="InterPro" id="IPR037321">
    <property type="entry name" value="KIN17-like"/>
</dbReference>
<evidence type="ECO:0000256" key="1">
    <source>
        <dbReference type="ARBA" id="ARBA00008517"/>
    </source>
</evidence>
<dbReference type="OMA" id="RMTDFIE"/>
<keyword evidence="4" id="KW-0862">Zinc</keyword>
<dbReference type="GO" id="GO:0008270">
    <property type="term" value="F:zinc ion binding"/>
    <property type="evidence" value="ECO:0007669"/>
    <property type="project" value="UniProtKB-KW"/>
</dbReference>
<feature type="domain" description="DNA/RNA-binding protein Kin17 WH-like" evidence="6">
    <location>
        <begin position="52"/>
        <end position="177"/>
    </location>
</feature>
<dbReference type="InterPro" id="IPR056767">
    <property type="entry name" value="C2H2-Znf_KIN17"/>
</dbReference>
<evidence type="ECO:0000256" key="3">
    <source>
        <dbReference type="ARBA" id="ARBA00022771"/>
    </source>
</evidence>